<dbReference type="EMBL" id="JAAAJA010000147">
    <property type="protein sequence ID" value="KAG0260685.1"/>
    <property type="molecule type" value="Genomic_DNA"/>
</dbReference>
<accession>A0A9P6U5K5</accession>
<dbReference type="Gene3D" id="2.120.10.80">
    <property type="entry name" value="Kelch-type beta propeller"/>
    <property type="match status" value="1"/>
</dbReference>
<feature type="transmembrane region" description="Helical" evidence="4">
    <location>
        <begin position="426"/>
        <end position="447"/>
    </location>
</feature>
<keyword evidence="1" id="KW-0880">Kelch repeat</keyword>
<evidence type="ECO:0000256" key="1">
    <source>
        <dbReference type="ARBA" id="ARBA00022441"/>
    </source>
</evidence>
<evidence type="ECO:0000313" key="7">
    <source>
        <dbReference type="Proteomes" id="UP000726737"/>
    </source>
</evidence>
<evidence type="ECO:0008006" key="8">
    <source>
        <dbReference type="Google" id="ProtNLM"/>
    </source>
</evidence>
<dbReference type="Proteomes" id="UP000726737">
    <property type="component" value="Unassembled WGS sequence"/>
</dbReference>
<feature type="compositionally biased region" description="Acidic residues" evidence="3">
    <location>
        <begin position="578"/>
        <end position="592"/>
    </location>
</feature>
<gene>
    <name evidence="6" type="ORF">BG011_001692</name>
</gene>
<dbReference type="Pfam" id="PF24681">
    <property type="entry name" value="Kelch_KLHDC2_KLHL20_DRC7"/>
    <property type="match status" value="1"/>
</dbReference>
<keyword evidence="4" id="KW-0812">Transmembrane</keyword>
<dbReference type="PANTHER" id="PTHR46093">
    <property type="entry name" value="ACYL-COA-BINDING DOMAIN-CONTAINING PROTEIN 5"/>
    <property type="match status" value="1"/>
</dbReference>
<keyword evidence="4" id="KW-0472">Membrane</keyword>
<keyword evidence="5" id="KW-0732">Signal</keyword>
<evidence type="ECO:0000256" key="5">
    <source>
        <dbReference type="SAM" id="SignalP"/>
    </source>
</evidence>
<comment type="caution">
    <text evidence="6">The sequence shown here is derived from an EMBL/GenBank/DDBJ whole genome shotgun (WGS) entry which is preliminary data.</text>
</comment>
<feature type="region of interest" description="Disordered" evidence="3">
    <location>
        <begin position="529"/>
        <end position="611"/>
    </location>
</feature>
<sequence length="611" mass="66030">MAIFHVASVLFILAAIVCAQPQSEPARETRAITLIGSDIYLYGGSGSSGTCFSDLYNLHLDSANGWVSGTAPWKSVDLEGSPTLAVGSNSWAVGSTDGTKMLVYGQTLCPQQLAKDSASPHSFNASSGSIEFGFEDDHWKPLSTEMDVLGPRQVKNDEPVPVQVVDHQNHIVYTFVYDAFNPQLGMQLWSFPADNPPSNIAQSAKNTTMPTAQPPRLPLTPPAATNGTNGTIEQVPSPSSTVLAPFVDAGAAVYHNGAIIVVGGGRATGLNLTGEDMDGDSGYYKMDRCWIYTIASNEWSVRSLTAQGGNFPLPRRLAALLVVDNKIYMHGGNTTQTVPTDTYAKDFWILDTQTWEWTAGPESQSGRASHTLVHYDSRLLSISGFEFETSKSKAARNAFVMVYDMDSLSWGSQFGTINKSYFQQHAVAIIGGSVAAFIALLVLASIASRLWRKYTLKSSGGAAGLKRKKRPSKPFLATTATAKSVPMATTTSASHPVAATRLSGMTLNNQNPGLRAHETQIDLSALPRTSDSTAYESPSHNQQFPSQYQHAHQQQYNPYASTQQQQQVPLMSANVLEQQDDEPEPYADDEPEKDSHPRFQSPPDGVGPGFP</sequence>
<keyword evidence="4" id="KW-1133">Transmembrane helix</keyword>
<dbReference type="OrthoDB" id="10251809at2759"/>
<feature type="chain" id="PRO_5040305783" description="Galactose oxidase" evidence="5">
    <location>
        <begin position="20"/>
        <end position="611"/>
    </location>
</feature>
<evidence type="ECO:0000256" key="4">
    <source>
        <dbReference type="SAM" id="Phobius"/>
    </source>
</evidence>
<dbReference type="PANTHER" id="PTHR46093:SF18">
    <property type="entry name" value="FIBRONECTIN TYPE-III DOMAIN-CONTAINING PROTEIN"/>
    <property type="match status" value="1"/>
</dbReference>
<evidence type="ECO:0000313" key="6">
    <source>
        <dbReference type="EMBL" id="KAG0260685.1"/>
    </source>
</evidence>
<reference evidence="6" key="1">
    <citation type="journal article" date="2020" name="Fungal Divers.">
        <title>Resolving the Mortierellaceae phylogeny through synthesis of multi-gene phylogenetics and phylogenomics.</title>
        <authorList>
            <person name="Vandepol N."/>
            <person name="Liber J."/>
            <person name="Desiro A."/>
            <person name="Na H."/>
            <person name="Kennedy M."/>
            <person name="Barry K."/>
            <person name="Grigoriev I.V."/>
            <person name="Miller A.N."/>
            <person name="O'Donnell K."/>
            <person name="Stajich J.E."/>
            <person name="Bonito G."/>
        </authorList>
    </citation>
    <scope>NUCLEOTIDE SEQUENCE</scope>
    <source>
        <strain evidence="6">KOD948</strain>
    </source>
</reference>
<organism evidence="6 7">
    <name type="scientific">Mortierella polycephala</name>
    <dbReference type="NCBI Taxonomy" id="41804"/>
    <lineage>
        <taxon>Eukaryota</taxon>
        <taxon>Fungi</taxon>
        <taxon>Fungi incertae sedis</taxon>
        <taxon>Mucoromycota</taxon>
        <taxon>Mortierellomycotina</taxon>
        <taxon>Mortierellomycetes</taxon>
        <taxon>Mortierellales</taxon>
        <taxon>Mortierellaceae</taxon>
        <taxon>Mortierella</taxon>
    </lineage>
</organism>
<evidence type="ECO:0000256" key="3">
    <source>
        <dbReference type="SAM" id="MobiDB-lite"/>
    </source>
</evidence>
<evidence type="ECO:0000256" key="2">
    <source>
        <dbReference type="ARBA" id="ARBA00022737"/>
    </source>
</evidence>
<keyword evidence="7" id="KW-1185">Reference proteome</keyword>
<dbReference type="AlphaFoldDB" id="A0A9P6U5K5"/>
<proteinExistence type="predicted"/>
<feature type="compositionally biased region" description="Polar residues" evidence="3">
    <location>
        <begin position="529"/>
        <end position="569"/>
    </location>
</feature>
<dbReference type="SUPFAM" id="SSF117281">
    <property type="entry name" value="Kelch motif"/>
    <property type="match status" value="1"/>
</dbReference>
<protein>
    <recommendedName>
        <fullName evidence="8">Galactose oxidase</fullName>
    </recommendedName>
</protein>
<keyword evidence="2" id="KW-0677">Repeat</keyword>
<dbReference type="InterPro" id="IPR015915">
    <property type="entry name" value="Kelch-typ_b-propeller"/>
</dbReference>
<feature type="signal peptide" evidence="5">
    <location>
        <begin position="1"/>
        <end position="19"/>
    </location>
</feature>
<name>A0A9P6U5K5_9FUNG</name>